<keyword evidence="2" id="KW-1185">Reference proteome</keyword>
<reference evidence="1 2" key="1">
    <citation type="journal article" date="2010" name="J. Bacteriol.">
        <title>The genetic basis of laboratory adaptation in Caulobacter crescentus.</title>
        <authorList>
            <person name="Marks M.E."/>
            <person name="Castro-Rojas C.M."/>
            <person name="Teiling C."/>
            <person name="Du L."/>
            <person name="Kapatral V."/>
            <person name="Walunas T.L."/>
            <person name="Crosson S."/>
        </authorList>
    </citation>
    <scope>NUCLEOTIDE SEQUENCE [LARGE SCALE GENOMIC DNA]</scope>
    <source>
        <strain evidence="2">NA1000 / CB15N</strain>
    </source>
</reference>
<dbReference type="EMBL" id="CP001340">
    <property type="protein sequence ID" value="AHI88525.1"/>
    <property type="molecule type" value="Genomic_DNA"/>
</dbReference>
<protein>
    <recommendedName>
        <fullName evidence="3">Glycosyltransferase family 1 protein</fullName>
    </recommendedName>
</protein>
<accession>A0A0H3J1H3</accession>
<dbReference type="OrthoDB" id="176168at2"/>
<gene>
    <name evidence="1" type="ordered locus">CCNA_03922</name>
</gene>
<dbReference type="RefSeq" id="YP_009020494.1">
    <property type="nucleotide sequence ID" value="NC_011916.1"/>
</dbReference>
<dbReference type="RefSeq" id="WP_024265554.1">
    <property type="nucleotide sequence ID" value="NC_011916.1"/>
</dbReference>
<name>A0A0H3J1H3_CAUVN</name>
<dbReference type="AlphaFoldDB" id="A0A0H3J1H3"/>
<dbReference type="KEGG" id="ccs:CCNA_03922"/>
<proteinExistence type="predicted"/>
<sequence>MKLLWIGKAADGSDGGDEIYDRKLIAALPAGISVDRVGINRASVASQLGAISRGVPHPRFRFSSPDSIEEIRNQSARYDVAVISLEALESYADGLQCPALLILHNIHSDGLGQIYSRSSFAAFLARWSRRWEKKIYGRKNLAIGVLSERDRTLLLGIAPAANVVVVPPGSPPPASLAPNAHIVMEALISGSYSWAPKRRDVQRLARELSSSASNIRFLADRPLPRVAASALQAEGYDSSSSDGNVRFGLIPDTFISGFKLKATYYIANNFICLTRCDIASEFDGIPDAKRFVRYVPRGEDAAAIMEEYRAWGAEDLRARFGAFKEAVTDRFTWRRSAGVLADVAEQLKRGAAG</sequence>
<dbReference type="Proteomes" id="UP000001364">
    <property type="component" value="Chromosome"/>
</dbReference>
<evidence type="ECO:0008006" key="3">
    <source>
        <dbReference type="Google" id="ProtNLM"/>
    </source>
</evidence>
<organism evidence="1 2">
    <name type="scientific">Caulobacter vibrioides (strain NA1000 / CB15N)</name>
    <name type="common">Caulobacter crescentus</name>
    <dbReference type="NCBI Taxonomy" id="565050"/>
    <lineage>
        <taxon>Bacteria</taxon>
        <taxon>Pseudomonadati</taxon>
        <taxon>Pseudomonadota</taxon>
        <taxon>Alphaproteobacteria</taxon>
        <taxon>Caulobacterales</taxon>
        <taxon>Caulobacteraceae</taxon>
        <taxon>Caulobacter</taxon>
    </lineage>
</organism>
<dbReference type="GeneID" id="18668807"/>
<dbReference type="HOGENOM" id="CLU_784572_0_0_5"/>
<evidence type="ECO:0000313" key="2">
    <source>
        <dbReference type="Proteomes" id="UP000001364"/>
    </source>
</evidence>
<evidence type="ECO:0000313" key="1">
    <source>
        <dbReference type="EMBL" id="AHI88525.1"/>
    </source>
</evidence>